<evidence type="ECO:0000256" key="1">
    <source>
        <dbReference type="SAM" id="SignalP"/>
    </source>
</evidence>
<keyword evidence="3" id="KW-1185">Reference proteome</keyword>
<evidence type="ECO:0008006" key="4">
    <source>
        <dbReference type="Google" id="ProtNLM"/>
    </source>
</evidence>
<dbReference type="AlphaFoldDB" id="A0A835Y617"/>
<evidence type="ECO:0000313" key="2">
    <source>
        <dbReference type="EMBL" id="KAG2496666.1"/>
    </source>
</evidence>
<dbReference type="EMBL" id="JAEHOE010000018">
    <property type="protein sequence ID" value="KAG2496666.1"/>
    <property type="molecule type" value="Genomic_DNA"/>
</dbReference>
<feature type="signal peptide" evidence="1">
    <location>
        <begin position="1"/>
        <end position="22"/>
    </location>
</feature>
<sequence>MLFMLLCMFLAVELSLLGLGWAAACHLCFLTHELKARRRSRLFGALSFRAGGHEGRSSGAFDPLGGGCVEESQRLCGGESAHVALTVGGPSFASTPVTGWPVAPAAYKD</sequence>
<gene>
    <name evidence="2" type="ORF">HYH03_005486</name>
</gene>
<feature type="chain" id="PRO_5033054642" description="Secreted protein" evidence="1">
    <location>
        <begin position="23"/>
        <end position="109"/>
    </location>
</feature>
<organism evidence="2 3">
    <name type="scientific">Edaphochlamys debaryana</name>
    <dbReference type="NCBI Taxonomy" id="47281"/>
    <lineage>
        <taxon>Eukaryota</taxon>
        <taxon>Viridiplantae</taxon>
        <taxon>Chlorophyta</taxon>
        <taxon>core chlorophytes</taxon>
        <taxon>Chlorophyceae</taxon>
        <taxon>CS clade</taxon>
        <taxon>Chlamydomonadales</taxon>
        <taxon>Chlamydomonadales incertae sedis</taxon>
        <taxon>Edaphochlamys</taxon>
    </lineage>
</organism>
<protein>
    <recommendedName>
        <fullName evidence="4">Secreted protein</fullName>
    </recommendedName>
</protein>
<accession>A0A835Y617</accession>
<evidence type="ECO:0000313" key="3">
    <source>
        <dbReference type="Proteomes" id="UP000612055"/>
    </source>
</evidence>
<proteinExistence type="predicted"/>
<comment type="caution">
    <text evidence="2">The sequence shown here is derived from an EMBL/GenBank/DDBJ whole genome shotgun (WGS) entry which is preliminary data.</text>
</comment>
<name>A0A835Y617_9CHLO</name>
<dbReference type="Proteomes" id="UP000612055">
    <property type="component" value="Unassembled WGS sequence"/>
</dbReference>
<reference evidence="2" key="1">
    <citation type="journal article" date="2020" name="bioRxiv">
        <title>Comparative genomics of Chlamydomonas.</title>
        <authorList>
            <person name="Craig R.J."/>
            <person name="Hasan A.R."/>
            <person name="Ness R.W."/>
            <person name="Keightley P.D."/>
        </authorList>
    </citation>
    <scope>NUCLEOTIDE SEQUENCE</scope>
    <source>
        <strain evidence="2">CCAP 11/70</strain>
    </source>
</reference>
<keyword evidence="1" id="KW-0732">Signal</keyword>